<evidence type="ECO:0000313" key="3">
    <source>
        <dbReference type="Proteomes" id="UP001161247"/>
    </source>
</evidence>
<accession>A0AAV1CGX0</accession>
<name>A0AAV1CGX0_OLDCO</name>
<feature type="compositionally biased region" description="Polar residues" evidence="1">
    <location>
        <begin position="9"/>
        <end position="31"/>
    </location>
</feature>
<evidence type="ECO:0000313" key="2">
    <source>
        <dbReference type="EMBL" id="CAI9094596.1"/>
    </source>
</evidence>
<sequence length="190" mass="20623">MDLLHPKQHLQQSSQVKQKNPQETNKPSQVTHIVEPAEAPQVETPQVEVVAHTQNGPVESAIQPEDPPVMLLLEDQQAITAEQQTIDATPEQINEVNVQQVSAAQKDAKDSLGEHQAIETFVATQLNTATETLGAAATAAQPVSVVSDNPMIETEKSISLQSSSMAAKLSMVELRRESQLQPANSPRFHT</sequence>
<dbReference type="AlphaFoldDB" id="A0AAV1CGX0"/>
<evidence type="ECO:0000256" key="1">
    <source>
        <dbReference type="SAM" id="MobiDB-lite"/>
    </source>
</evidence>
<organism evidence="2 3">
    <name type="scientific">Oldenlandia corymbosa var. corymbosa</name>
    <dbReference type="NCBI Taxonomy" id="529605"/>
    <lineage>
        <taxon>Eukaryota</taxon>
        <taxon>Viridiplantae</taxon>
        <taxon>Streptophyta</taxon>
        <taxon>Embryophyta</taxon>
        <taxon>Tracheophyta</taxon>
        <taxon>Spermatophyta</taxon>
        <taxon>Magnoliopsida</taxon>
        <taxon>eudicotyledons</taxon>
        <taxon>Gunneridae</taxon>
        <taxon>Pentapetalae</taxon>
        <taxon>asterids</taxon>
        <taxon>lamiids</taxon>
        <taxon>Gentianales</taxon>
        <taxon>Rubiaceae</taxon>
        <taxon>Rubioideae</taxon>
        <taxon>Spermacoceae</taxon>
        <taxon>Hedyotis-Oldenlandia complex</taxon>
        <taxon>Oldenlandia</taxon>
    </lineage>
</organism>
<feature type="region of interest" description="Disordered" evidence="1">
    <location>
        <begin position="1"/>
        <end position="44"/>
    </location>
</feature>
<reference evidence="2" key="1">
    <citation type="submission" date="2023-03" db="EMBL/GenBank/DDBJ databases">
        <authorList>
            <person name="Julca I."/>
        </authorList>
    </citation>
    <scope>NUCLEOTIDE SEQUENCE</scope>
</reference>
<keyword evidence="3" id="KW-1185">Reference proteome</keyword>
<gene>
    <name evidence="2" type="ORF">OLC1_LOCUS5720</name>
</gene>
<proteinExistence type="predicted"/>
<dbReference type="Proteomes" id="UP001161247">
    <property type="component" value="Chromosome 2"/>
</dbReference>
<dbReference type="EMBL" id="OX459119">
    <property type="protein sequence ID" value="CAI9094596.1"/>
    <property type="molecule type" value="Genomic_DNA"/>
</dbReference>
<protein>
    <submittedName>
        <fullName evidence="2">OLC1v1030359C1</fullName>
    </submittedName>
</protein>